<evidence type="ECO:0000256" key="2">
    <source>
        <dbReference type="SAM" id="MobiDB-lite"/>
    </source>
</evidence>
<feature type="coiled-coil region" evidence="1">
    <location>
        <begin position="165"/>
        <end position="192"/>
    </location>
</feature>
<name>A0AAV3R6V3_LITER</name>
<evidence type="ECO:0000313" key="3">
    <source>
        <dbReference type="EMBL" id="GAA0172030.1"/>
    </source>
</evidence>
<evidence type="ECO:0000256" key="1">
    <source>
        <dbReference type="SAM" id="Coils"/>
    </source>
</evidence>
<organism evidence="3 4">
    <name type="scientific">Lithospermum erythrorhizon</name>
    <name type="common">Purple gromwell</name>
    <name type="synonym">Lithospermum officinale var. erythrorhizon</name>
    <dbReference type="NCBI Taxonomy" id="34254"/>
    <lineage>
        <taxon>Eukaryota</taxon>
        <taxon>Viridiplantae</taxon>
        <taxon>Streptophyta</taxon>
        <taxon>Embryophyta</taxon>
        <taxon>Tracheophyta</taxon>
        <taxon>Spermatophyta</taxon>
        <taxon>Magnoliopsida</taxon>
        <taxon>eudicotyledons</taxon>
        <taxon>Gunneridae</taxon>
        <taxon>Pentapetalae</taxon>
        <taxon>asterids</taxon>
        <taxon>lamiids</taxon>
        <taxon>Boraginales</taxon>
        <taxon>Boraginaceae</taxon>
        <taxon>Boraginoideae</taxon>
        <taxon>Lithospermeae</taxon>
        <taxon>Lithospermum</taxon>
    </lineage>
</organism>
<sequence>MAEATKCVEPTDVSFSTMKSNRIPLFRQAKMVKKCSKEAANVPGIPSATAEALLLYQGKGLLPLKRALPYSKKGTKPLDESTSQHPSTSDWLPDEGSDSAPQAKVGYSANYLGLPYTLRGEQIEKDYKSIRDPLEVHGALSRHLIKAMNASFELACTADLLDDARQETCEKERALQLQVKELKEENDKLKVAATPAVKEKKEATSQAITEIKKHDAL</sequence>
<keyword evidence="4" id="KW-1185">Reference proteome</keyword>
<feature type="compositionally biased region" description="Polar residues" evidence="2">
    <location>
        <begin position="80"/>
        <end position="90"/>
    </location>
</feature>
<dbReference type="EMBL" id="BAABME010007921">
    <property type="protein sequence ID" value="GAA0172030.1"/>
    <property type="molecule type" value="Genomic_DNA"/>
</dbReference>
<reference evidence="3 4" key="1">
    <citation type="submission" date="2024-01" db="EMBL/GenBank/DDBJ databases">
        <title>The complete chloroplast genome sequence of Lithospermum erythrorhizon: insights into the phylogenetic relationship among Boraginaceae species and the maternal lineages of purple gromwells.</title>
        <authorList>
            <person name="Okada T."/>
            <person name="Watanabe K."/>
        </authorList>
    </citation>
    <scope>NUCLEOTIDE SEQUENCE [LARGE SCALE GENOMIC DNA]</scope>
</reference>
<accession>A0AAV3R6V3</accession>
<feature type="region of interest" description="Disordered" evidence="2">
    <location>
        <begin position="73"/>
        <end position="100"/>
    </location>
</feature>
<comment type="caution">
    <text evidence="3">The sequence shown here is derived from an EMBL/GenBank/DDBJ whole genome shotgun (WGS) entry which is preliminary data.</text>
</comment>
<dbReference type="Proteomes" id="UP001454036">
    <property type="component" value="Unassembled WGS sequence"/>
</dbReference>
<proteinExistence type="predicted"/>
<dbReference type="AlphaFoldDB" id="A0AAV3R6V3"/>
<gene>
    <name evidence="3" type="ORF">LIER_25938</name>
</gene>
<protein>
    <submittedName>
        <fullName evidence="3">Uncharacterized protein</fullName>
    </submittedName>
</protein>
<evidence type="ECO:0000313" key="4">
    <source>
        <dbReference type="Proteomes" id="UP001454036"/>
    </source>
</evidence>
<keyword evidence="1" id="KW-0175">Coiled coil</keyword>